<accession>A0A7I9VQN5</accession>
<evidence type="ECO:0000313" key="7">
    <source>
        <dbReference type="Proteomes" id="UP000503640"/>
    </source>
</evidence>
<evidence type="ECO:0000256" key="2">
    <source>
        <dbReference type="ARBA" id="ARBA00022723"/>
    </source>
</evidence>
<keyword evidence="1" id="KW-0001">2Fe-2S</keyword>
<organism evidence="6 7">
    <name type="scientific">Anaeromyxobacter diazotrophicus</name>
    <dbReference type="NCBI Taxonomy" id="2590199"/>
    <lineage>
        <taxon>Bacteria</taxon>
        <taxon>Pseudomonadati</taxon>
        <taxon>Myxococcota</taxon>
        <taxon>Myxococcia</taxon>
        <taxon>Myxococcales</taxon>
        <taxon>Cystobacterineae</taxon>
        <taxon>Anaeromyxobacteraceae</taxon>
        <taxon>Anaeromyxobacter</taxon>
    </lineage>
</organism>
<dbReference type="PROSITE" id="PS51296">
    <property type="entry name" value="RIESKE"/>
    <property type="match status" value="1"/>
</dbReference>
<dbReference type="InterPro" id="IPR036922">
    <property type="entry name" value="Rieske_2Fe-2S_sf"/>
</dbReference>
<dbReference type="Gene3D" id="2.102.10.10">
    <property type="entry name" value="Rieske [2Fe-2S] iron-sulphur domain"/>
    <property type="match status" value="1"/>
</dbReference>
<feature type="domain" description="Rieske" evidence="5">
    <location>
        <begin position="3"/>
        <end position="97"/>
    </location>
</feature>
<dbReference type="EMBL" id="BJTG01000007">
    <property type="protein sequence ID" value="GEJ58277.1"/>
    <property type="molecule type" value="Genomic_DNA"/>
</dbReference>
<evidence type="ECO:0000259" key="5">
    <source>
        <dbReference type="PROSITE" id="PS51296"/>
    </source>
</evidence>
<dbReference type="PANTHER" id="PTHR21496:SF23">
    <property type="entry name" value="3-PHENYLPROPIONATE_CINNAMIC ACID DIOXYGENASE FERREDOXIN SUBUNIT"/>
    <property type="match status" value="1"/>
</dbReference>
<keyword evidence="2" id="KW-0479">Metal-binding</keyword>
<comment type="caution">
    <text evidence="6">The sequence shown here is derived from an EMBL/GenBank/DDBJ whole genome shotgun (WGS) entry which is preliminary data.</text>
</comment>
<protein>
    <submittedName>
        <fullName evidence="6">Nitrite reductase NAD(P)H small subunit</fullName>
    </submittedName>
</protein>
<gene>
    <name evidence="6" type="primary">nasE</name>
    <name evidence="6" type="ORF">AMYX_30180</name>
</gene>
<keyword evidence="3" id="KW-0408">Iron</keyword>
<dbReference type="RefSeq" id="WP_176066674.1">
    <property type="nucleotide sequence ID" value="NZ_BJTG01000007.1"/>
</dbReference>
<sequence length="99" mass="10773">MRLTVCRLADLPAHQGYLVEVAGEAIALFRVGDEVHAVENGCPHRGGPLAFGDLRGGTVFCPLHAWGFDVRTGRCDEFPEASLRTFAVHVEGDEVQIEL</sequence>
<evidence type="ECO:0000256" key="3">
    <source>
        <dbReference type="ARBA" id="ARBA00023004"/>
    </source>
</evidence>
<dbReference type="SUPFAM" id="SSF50022">
    <property type="entry name" value="ISP domain"/>
    <property type="match status" value="1"/>
</dbReference>
<dbReference type="PANTHER" id="PTHR21496">
    <property type="entry name" value="FERREDOXIN-RELATED"/>
    <property type="match status" value="1"/>
</dbReference>
<dbReference type="Pfam" id="PF00355">
    <property type="entry name" value="Rieske"/>
    <property type="match status" value="1"/>
</dbReference>
<dbReference type="InterPro" id="IPR017941">
    <property type="entry name" value="Rieske_2Fe-2S"/>
</dbReference>
<dbReference type="AlphaFoldDB" id="A0A7I9VQN5"/>
<evidence type="ECO:0000256" key="4">
    <source>
        <dbReference type="ARBA" id="ARBA00023014"/>
    </source>
</evidence>
<evidence type="ECO:0000313" key="6">
    <source>
        <dbReference type="EMBL" id="GEJ58277.1"/>
    </source>
</evidence>
<keyword evidence="7" id="KW-1185">Reference proteome</keyword>
<dbReference type="GO" id="GO:0046872">
    <property type="term" value="F:metal ion binding"/>
    <property type="evidence" value="ECO:0007669"/>
    <property type="project" value="UniProtKB-KW"/>
</dbReference>
<keyword evidence="4" id="KW-0411">Iron-sulfur</keyword>
<evidence type="ECO:0000256" key="1">
    <source>
        <dbReference type="ARBA" id="ARBA00022714"/>
    </source>
</evidence>
<dbReference type="GO" id="GO:0051537">
    <property type="term" value="F:2 iron, 2 sulfur cluster binding"/>
    <property type="evidence" value="ECO:0007669"/>
    <property type="project" value="UniProtKB-KW"/>
</dbReference>
<dbReference type="Proteomes" id="UP000503640">
    <property type="component" value="Unassembled WGS sequence"/>
</dbReference>
<reference evidence="7" key="1">
    <citation type="journal article" date="2020" name="Appl. Environ. Microbiol.">
        <title>Diazotrophic Anaeromyxobacter Isolates from Soils.</title>
        <authorList>
            <person name="Masuda Y."/>
            <person name="Yamanaka H."/>
            <person name="Xu Z.X."/>
            <person name="Shiratori Y."/>
            <person name="Aono T."/>
            <person name="Amachi S."/>
            <person name="Senoo K."/>
            <person name="Itoh H."/>
        </authorList>
    </citation>
    <scope>NUCLEOTIDE SEQUENCE [LARGE SCALE GENOMIC DNA]</scope>
    <source>
        <strain evidence="7">R267</strain>
    </source>
</reference>
<name>A0A7I9VQN5_9BACT</name>
<proteinExistence type="predicted"/>